<dbReference type="SMART" id="SM00345">
    <property type="entry name" value="HTH_GNTR"/>
    <property type="match status" value="1"/>
</dbReference>
<dbReference type="PANTHER" id="PTHR43537:SF5">
    <property type="entry name" value="UXU OPERON TRANSCRIPTIONAL REGULATOR"/>
    <property type="match status" value="1"/>
</dbReference>
<sequence length="226" mass="24219">MSSLQPLGSTPTTRAEAVADDLRRQILGGQIPPGTALKQNDVARAFAVSPTPVREAFARLQREGLITYEPHRGAVVFIPSVEDLRENYEIRIALEPLATRAAATRLDQDGLAALRALVDEMGRTSDAVAYFALNQRFHEQIYAAAGRPNLAKLIAELRDASAAYVRILIDGTPSSPAIAQPEHEAILAALEARAPARAAKAMADHLRHNETLMEALLSAGDAGEAA</sequence>
<dbReference type="Gene3D" id="1.10.10.10">
    <property type="entry name" value="Winged helix-like DNA-binding domain superfamily/Winged helix DNA-binding domain"/>
    <property type="match status" value="1"/>
</dbReference>
<dbReference type="GO" id="GO:0003700">
    <property type="term" value="F:DNA-binding transcription factor activity"/>
    <property type="evidence" value="ECO:0007669"/>
    <property type="project" value="InterPro"/>
</dbReference>
<dbReference type="EMBL" id="CP114014">
    <property type="protein sequence ID" value="XAY06770.1"/>
    <property type="molecule type" value="Genomic_DNA"/>
</dbReference>
<dbReference type="InterPro" id="IPR036390">
    <property type="entry name" value="WH_DNA-bd_sf"/>
</dbReference>
<dbReference type="GO" id="GO:0003677">
    <property type="term" value="F:DNA binding"/>
    <property type="evidence" value="ECO:0007669"/>
    <property type="project" value="UniProtKB-KW"/>
</dbReference>
<dbReference type="InterPro" id="IPR000524">
    <property type="entry name" value="Tscrpt_reg_HTH_GntR"/>
</dbReference>
<evidence type="ECO:0000259" key="4">
    <source>
        <dbReference type="PROSITE" id="PS50949"/>
    </source>
</evidence>
<feature type="domain" description="HTH gntR-type" evidence="4">
    <location>
        <begin position="12"/>
        <end position="79"/>
    </location>
</feature>
<dbReference type="PROSITE" id="PS50949">
    <property type="entry name" value="HTH_GNTR"/>
    <property type="match status" value="1"/>
</dbReference>
<organism evidence="5">
    <name type="scientific">Paraconexibacter sp. AEG42_29</name>
    <dbReference type="NCBI Taxonomy" id="2997339"/>
    <lineage>
        <taxon>Bacteria</taxon>
        <taxon>Bacillati</taxon>
        <taxon>Actinomycetota</taxon>
        <taxon>Thermoleophilia</taxon>
        <taxon>Solirubrobacterales</taxon>
        <taxon>Paraconexibacteraceae</taxon>
        <taxon>Paraconexibacter</taxon>
    </lineage>
</organism>
<dbReference type="InterPro" id="IPR036388">
    <property type="entry name" value="WH-like_DNA-bd_sf"/>
</dbReference>
<dbReference type="AlphaFoldDB" id="A0AAU7AYS8"/>
<dbReference type="Pfam" id="PF00392">
    <property type="entry name" value="GntR"/>
    <property type="match status" value="1"/>
</dbReference>
<dbReference type="RefSeq" id="WP_354697988.1">
    <property type="nucleotide sequence ID" value="NZ_CP114014.1"/>
</dbReference>
<dbReference type="Gene3D" id="1.20.120.530">
    <property type="entry name" value="GntR ligand-binding domain-like"/>
    <property type="match status" value="1"/>
</dbReference>
<evidence type="ECO:0000256" key="1">
    <source>
        <dbReference type="ARBA" id="ARBA00023015"/>
    </source>
</evidence>
<dbReference type="SUPFAM" id="SSF46785">
    <property type="entry name" value="Winged helix' DNA-binding domain"/>
    <property type="match status" value="1"/>
</dbReference>
<keyword evidence="3" id="KW-0804">Transcription</keyword>
<evidence type="ECO:0000256" key="3">
    <source>
        <dbReference type="ARBA" id="ARBA00023163"/>
    </source>
</evidence>
<dbReference type="SUPFAM" id="SSF48008">
    <property type="entry name" value="GntR ligand-binding domain-like"/>
    <property type="match status" value="1"/>
</dbReference>
<dbReference type="SMART" id="SM00895">
    <property type="entry name" value="FCD"/>
    <property type="match status" value="1"/>
</dbReference>
<dbReference type="InterPro" id="IPR008920">
    <property type="entry name" value="TF_FadR/GntR_C"/>
</dbReference>
<dbReference type="KEGG" id="parq:DSM112329_03648"/>
<accession>A0AAU7AYS8</accession>
<dbReference type="InterPro" id="IPR011711">
    <property type="entry name" value="GntR_C"/>
</dbReference>
<protein>
    <submittedName>
        <fullName evidence="5">HTH-type transcriptional repressor RspR</fullName>
    </submittedName>
</protein>
<dbReference type="Pfam" id="PF07729">
    <property type="entry name" value="FCD"/>
    <property type="match status" value="1"/>
</dbReference>
<name>A0AAU7AYS8_9ACTN</name>
<dbReference type="PANTHER" id="PTHR43537">
    <property type="entry name" value="TRANSCRIPTIONAL REGULATOR, GNTR FAMILY"/>
    <property type="match status" value="1"/>
</dbReference>
<keyword evidence="2" id="KW-0238">DNA-binding</keyword>
<keyword evidence="1" id="KW-0805">Transcription regulation</keyword>
<reference evidence="5" key="1">
    <citation type="submission" date="2022-12" db="EMBL/GenBank/DDBJ databases">
        <title>Paraconexibacter alkalitolerans sp. nov. and Baekduia alba sp. nov., isolated from soil and emended description of the genera Paraconexibacter (Chun et al., 2020) and Baekduia (An et al., 2020).</title>
        <authorList>
            <person name="Vieira S."/>
            <person name="Huber K.J."/>
            <person name="Geppert A."/>
            <person name="Wolf J."/>
            <person name="Neumann-Schaal M."/>
            <person name="Muesken M."/>
            <person name="Overmann J."/>
        </authorList>
    </citation>
    <scope>NUCLEOTIDE SEQUENCE</scope>
    <source>
        <strain evidence="5">AEG42_29</strain>
    </source>
</reference>
<dbReference type="CDD" id="cd07377">
    <property type="entry name" value="WHTH_GntR"/>
    <property type="match status" value="1"/>
</dbReference>
<proteinExistence type="predicted"/>
<evidence type="ECO:0000313" key="5">
    <source>
        <dbReference type="EMBL" id="XAY06770.1"/>
    </source>
</evidence>
<evidence type="ECO:0000256" key="2">
    <source>
        <dbReference type="ARBA" id="ARBA00023125"/>
    </source>
</evidence>
<gene>
    <name evidence="5" type="primary">rspR_2</name>
    <name evidence="5" type="ORF">DSM112329_03648</name>
</gene>